<accession>A0A9X2BAW3</accession>
<evidence type="ECO:0000256" key="3">
    <source>
        <dbReference type="ARBA" id="ARBA00012663"/>
    </source>
</evidence>
<keyword evidence="4" id="KW-0378">Hydrolase</keyword>
<dbReference type="InterPro" id="IPR025705">
    <property type="entry name" value="Beta_hexosaminidase_sua/sub"/>
</dbReference>
<dbReference type="InterPro" id="IPR017853">
    <property type="entry name" value="GH"/>
</dbReference>
<comment type="caution">
    <text evidence="9">The sequence shown here is derived from an EMBL/GenBank/DDBJ whole genome shotgun (WGS) entry which is preliminary data.</text>
</comment>
<evidence type="ECO:0000256" key="2">
    <source>
        <dbReference type="ARBA" id="ARBA00006285"/>
    </source>
</evidence>
<name>A0A9X2BAW3_9SPHI</name>
<feature type="signal peptide" evidence="7">
    <location>
        <begin position="1"/>
        <end position="26"/>
    </location>
</feature>
<dbReference type="Gene3D" id="3.90.182.10">
    <property type="entry name" value="Toxin - Anthrax Protective Antigen,domain 1"/>
    <property type="match status" value="1"/>
</dbReference>
<keyword evidence="7" id="KW-0732">Signal</keyword>
<dbReference type="InterPro" id="IPR015882">
    <property type="entry name" value="HEX_bac_N"/>
</dbReference>
<dbReference type="PANTHER" id="PTHR22600:SF57">
    <property type="entry name" value="BETA-N-ACETYLHEXOSAMINIDASE"/>
    <property type="match status" value="1"/>
</dbReference>
<dbReference type="SMART" id="SM00758">
    <property type="entry name" value="PA14"/>
    <property type="match status" value="1"/>
</dbReference>
<comment type="similarity">
    <text evidence="2">Belongs to the glycosyl hydrolase 20 family.</text>
</comment>
<gene>
    <name evidence="9" type="ORF">MUY27_15805</name>
</gene>
<dbReference type="SUPFAM" id="SSF56988">
    <property type="entry name" value="Anthrax protective antigen"/>
    <property type="match status" value="1"/>
</dbReference>
<dbReference type="GO" id="GO:0005975">
    <property type="term" value="P:carbohydrate metabolic process"/>
    <property type="evidence" value="ECO:0007669"/>
    <property type="project" value="InterPro"/>
</dbReference>
<dbReference type="Pfam" id="PF13287">
    <property type="entry name" value="Fn3_assoc"/>
    <property type="match status" value="1"/>
</dbReference>
<evidence type="ECO:0000256" key="6">
    <source>
        <dbReference type="PIRSR" id="PIRSR625705-1"/>
    </source>
</evidence>
<dbReference type="Gene3D" id="3.20.20.80">
    <property type="entry name" value="Glycosidases"/>
    <property type="match status" value="1"/>
</dbReference>
<evidence type="ECO:0000256" key="7">
    <source>
        <dbReference type="SAM" id="SignalP"/>
    </source>
</evidence>
<keyword evidence="5" id="KW-0326">Glycosidase</keyword>
<evidence type="ECO:0000313" key="9">
    <source>
        <dbReference type="EMBL" id="MCJ8211185.1"/>
    </source>
</evidence>
<dbReference type="GO" id="GO:0004563">
    <property type="term" value="F:beta-N-acetylhexosaminidase activity"/>
    <property type="evidence" value="ECO:0007669"/>
    <property type="project" value="UniProtKB-EC"/>
</dbReference>
<evidence type="ECO:0000313" key="10">
    <source>
        <dbReference type="Proteomes" id="UP001139450"/>
    </source>
</evidence>
<dbReference type="InterPro" id="IPR029018">
    <property type="entry name" value="Hex-like_dom2"/>
</dbReference>
<evidence type="ECO:0000256" key="1">
    <source>
        <dbReference type="ARBA" id="ARBA00001231"/>
    </source>
</evidence>
<dbReference type="GO" id="GO:0030203">
    <property type="term" value="P:glycosaminoglycan metabolic process"/>
    <property type="evidence" value="ECO:0007669"/>
    <property type="project" value="TreeGrafter"/>
</dbReference>
<dbReference type="InterPro" id="IPR015883">
    <property type="entry name" value="Glyco_hydro_20_cat"/>
</dbReference>
<dbReference type="SUPFAM" id="SSF55545">
    <property type="entry name" value="beta-N-acetylhexosaminidase-like domain"/>
    <property type="match status" value="1"/>
</dbReference>
<dbReference type="InterPro" id="IPR011658">
    <property type="entry name" value="PA14_dom"/>
</dbReference>
<dbReference type="Pfam" id="PF02838">
    <property type="entry name" value="Glyco_hydro_20b"/>
    <property type="match status" value="1"/>
</dbReference>
<dbReference type="InterPro" id="IPR026876">
    <property type="entry name" value="Fn3_assoc_repeat"/>
</dbReference>
<reference evidence="9" key="1">
    <citation type="submission" date="2022-04" db="EMBL/GenBank/DDBJ databases">
        <title>Mucilaginibacter sp. RS28 isolated from freshwater.</title>
        <authorList>
            <person name="Ko S.-R."/>
        </authorList>
    </citation>
    <scope>NUCLEOTIDE SEQUENCE</scope>
    <source>
        <strain evidence="9">RS28</strain>
    </source>
</reference>
<dbReference type="InterPro" id="IPR037524">
    <property type="entry name" value="PA14/GLEYA"/>
</dbReference>
<proteinExistence type="inferred from homology"/>
<dbReference type="PANTHER" id="PTHR22600">
    <property type="entry name" value="BETA-HEXOSAMINIDASE"/>
    <property type="match status" value="1"/>
</dbReference>
<organism evidence="9 10">
    <name type="scientific">Mucilaginibacter straminoryzae</name>
    <dbReference type="NCBI Taxonomy" id="2932774"/>
    <lineage>
        <taxon>Bacteria</taxon>
        <taxon>Pseudomonadati</taxon>
        <taxon>Bacteroidota</taxon>
        <taxon>Sphingobacteriia</taxon>
        <taxon>Sphingobacteriales</taxon>
        <taxon>Sphingobacteriaceae</taxon>
        <taxon>Mucilaginibacter</taxon>
    </lineage>
</organism>
<dbReference type="Gene3D" id="3.30.379.10">
    <property type="entry name" value="Chitobiase/beta-hexosaminidase domain 2-like"/>
    <property type="match status" value="1"/>
</dbReference>
<dbReference type="AlphaFoldDB" id="A0A9X2BAW3"/>
<dbReference type="CDD" id="cd06563">
    <property type="entry name" value="GH20_chitobiase-like"/>
    <property type="match status" value="1"/>
</dbReference>
<evidence type="ECO:0000259" key="8">
    <source>
        <dbReference type="PROSITE" id="PS51820"/>
    </source>
</evidence>
<comment type="catalytic activity">
    <reaction evidence="1">
        <text>Hydrolysis of terminal non-reducing N-acetyl-D-hexosamine residues in N-acetyl-beta-D-hexosaminides.</text>
        <dbReference type="EC" id="3.2.1.52"/>
    </reaction>
</comment>
<sequence length="773" mass="86104">MLHIKTLCYSALSGLLLLVATASSKAQTTDPYAGIIPAPAKLTKIAGNFTLSQETRIITDSADNKAVVFLASYLKDHRNLNLAINRNPGITGNQSLYIRYDASLPAEGYHLTVTPAQISIVGKGAGLFYGVQTLIQLFDNQKQGSINVPCVDIEDAPRFGYRGIHLDVSRHFFSVEEVKKIIDLAAQYKLNTFHWHLTDDQGWRIEIKKYPRLTQVGSLRAQTVIGNFNDRTPWQYDNTPHGGYYTQDQVRDVVKYAAERYITIIPEIEMPGHSSAVLAAYPEFGCEPGKQYQVAQIWGVFKDIFCPTDKTFAFLEDVLTEVMGLFPSKYIHIGGDEVPKDAWEKSAFCQNLIRKLKLKNEHGLQSYFIQRIEKFVNSKGRNIIGWDEILEGGLAPNATVMSWRGEAGGIAAAKQNHNVIMTPSSGGLYLDHAQGKSDLEPLSIGGYAPLAKTYAYNPIPAALTEAQQRYILGVQANVWTEYIATDAKLEYQLLPRMLALAEVAWSPLANKNFQDFSEVRLPHHLALLDREDYNFRVPAAIGAPDSIITASGLNVNLKAPVEGAKIYYTIDDLPPRTETTLYEHPFTLTVPENNYRQLQTIVVTPSGKRSVVTKATVYNRGPLAPSTYQPTRVGLKYQLTPGAFNSTDQISAGLVTDTGEVKGFYTNDFKKANRERGGFGIIYNGYIRIDTDGKYTFSTRSDNGSVLLIDDQPVVDNYGRHSMFEKGGDVLLKRGYHKFTLKYFDVGVGGNLQVYWTMPGKIKMDITSDYLSN</sequence>
<dbReference type="PRINTS" id="PR00738">
    <property type="entry name" value="GLHYDRLASE20"/>
</dbReference>
<protein>
    <recommendedName>
        <fullName evidence="3">beta-N-acetylhexosaminidase</fullName>
        <ecNumber evidence="3">3.2.1.52</ecNumber>
    </recommendedName>
</protein>
<dbReference type="PROSITE" id="PS51820">
    <property type="entry name" value="PA14"/>
    <property type="match status" value="1"/>
</dbReference>
<dbReference type="EC" id="3.2.1.52" evidence="3"/>
<dbReference type="Pfam" id="PF00728">
    <property type="entry name" value="Glyco_hydro_20"/>
    <property type="match status" value="1"/>
</dbReference>
<feature type="domain" description="PA14" evidence="8">
    <location>
        <begin position="634"/>
        <end position="770"/>
    </location>
</feature>
<evidence type="ECO:0000256" key="4">
    <source>
        <dbReference type="ARBA" id="ARBA00022801"/>
    </source>
</evidence>
<dbReference type="SUPFAM" id="SSF51445">
    <property type="entry name" value="(Trans)glycosidases"/>
    <property type="match status" value="1"/>
</dbReference>
<evidence type="ECO:0000256" key="5">
    <source>
        <dbReference type="ARBA" id="ARBA00023295"/>
    </source>
</evidence>
<dbReference type="EMBL" id="JALJEJ010000008">
    <property type="protein sequence ID" value="MCJ8211185.1"/>
    <property type="molecule type" value="Genomic_DNA"/>
</dbReference>
<feature type="chain" id="PRO_5040875528" description="beta-N-acetylhexosaminidase" evidence="7">
    <location>
        <begin position="27"/>
        <end position="773"/>
    </location>
</feature>
<dbReference type="Proteomes" id="UP001139450">
    <property type="component" value="Unassembled WGS sequence"/>
</dbReference>
<feature type="active site" description="Proton donor" evidence="6">
    <location>
        <position position="337"/>
    </location>
</feature>
<dbReference type="RefSeq" id="WP_245131572.1">
    <property type="nucleotide sequence ID" value="NZ_JALJEJ010000008.1"/>
</dbReference>
<dbReference type="GO" id="GO:0016020">
    <property type="term" value="C:membrane"/>
    <property type="evidence" value="ECO:0007669"/>
    <property type="project" value="TreeGrafter"/>
</dbReference>
<keyword evidence="10" id="KW-1185">Reference proteome</keyword>
<dbReference type="Pfam" id="PF07691">
    <property type="entry name" value="PA14"/>
    <property type="match status" value="1"/>
</dbReference>